<gene>
    <name evidence="1" type="ORF">PICMEDRAFT_13049</name>
</gene>
<protein>
    <submittedName>
        <fullName evidence="1">Uncharacterized protein</fullName>
    </submittedName>
</protein>
<sequence length="208" mass="23879">MMHAQLEKSTDGNSNEIHNADILSKEEKSLLFKSLLDSVFTKNSNSDATTRSRSTVDVSQLNIDEEKVLIITSWFNNGQKQQTLLQQQTALPRAVFSTYLARDYTKTLWEVFRLLEKRCLKKYLYQLRPEISFYICVQPNDVSNTLPVSSLDIDVLSCSTCGCFSALEQCCCHLLLLYLHLRHHIAVQEVVLWSESDWLLLQGRSAQE</sequence>
<accession>A0A1E3NIC8</accession>
<evidence type="ECO:0000313" key="2">
    <source>
        <dbReference type="Proteomes" id="UP000094455"/>
    </source>
</evidence>
<evidence type="ECO:0000313" key="1">
    <source>
        <dbReference type="EMBL" id="ODQ45328.1"/>
    </source>
</evidence>
<name>A0A1E3NIC8_9ASCO</name>
<dbReference type="EMBL" id="KV454005">
    <property type="protein sequence ID" value="ODQ45328.1"/>
    <property type="molecule type" value="Genomic_DNA"/>
</dbReference>
<dbReference type="GeneID" id="30176692"/>
<keyword evidence="2" id="KW-1185">Reference proteome</keyword>
<reference evidence="1 2" key="1">
    <citation type="journal article" date="2016" name="Proc. Natl. Acad. Sci. U.S.A.">
        <title>Comparative genomics of biotechnologically important yeasts.</title>
        <authorList>
            <person name="Riley R."/>
            <person name="Haridas S."/>
            <person name="Wolfe K.H."/>
            <person name="Lopes M.R."/>
            <person name="Hittinger C.T."/>
            <person name="Goeker M."/>
            <person name="Salamov A.A."/>
            <person name="Wisecaver J.H."/>
            <person name="Long T.M."/>
            <person name="Calvey C.H."/>
            <person name="Aerts A.L."/>
            <person name="Barry K.W."/>
            <person name="Choi C."/>
            <person name="Clum A."/>
            <person name="Coughlan A.Y."/>
            <person name="Deshpande S."/>
            <person name="Douglass A.P."/>
            <person name="Hanson S.J."/>
            <person name="Klenk H.-P."/>
            <person name="LaButti K.M."/>
            <person name="Lapidus A."/>
            <person name="Lindquist E.A."/>
            <person name="Lipzen A.M."/>
            <person name="Meier-Kolthoff J.P."/>
            <person name="Ohm R.A."/>
            <person name="Otillar R.P."/>
            <person name="Pangilinan J.L."/>
            <person name="Peng Y."/>
            <person name="Rokas A."/>
            <person name="Rosa C.A."/>
            <person name="Scheuner C."/>
            <person name="Sibirny A.A."/>
            <person name="Slot J.C."/>
            <person name="Stielow J.B."/>
            <person name="Sun H."/>
            <person name="Kurtzman C.P."/>
            <person name="Blackwell M."/>
            <person name="Grigoriev I.V."/>
            <person name="Jeffries T.W."/>
        </authorList>
    </citation>
    <scope>NUCLEOTIDE SEQUENCE [LARGE SCALE GENOMIC DNA]</scope>
    <source>
        <strain evidence="1 2">NRRL Y-2026</strain>
    </source>
</reference>
<dbReference type="AlphaFoldDB" id="A0A1E3NIC8"/>
<dbReference type="Proteomes" id="UP000094455">
    <property type="component" value="Unassembled WGS sequence"/>
</dbReference>
<proteinExistence type="predicted"/>
<organism evidence="1 2">
    <name type="scientific">Pichia membranifaciens NRRL Y-2026</name>
    <dbReference type="NCBI Taxonomy" id="763406"/>
    <lineage>
        <taxon>Eukaryota</taxon>
        <taxon>Fungi</taxon>
        <taxon>Dikarya</taxon>
        <taxon>Ascomycota</taxon>
        <taxon>Saccharomycotina</taxon>
        <taxon>Pichiomycetes</taxon>
        <taxon>Pichiales</taxon>
        <taxon>Pichiaceae</taxon>
        <taxon>Pichia</taxon>
    </lineage>
</organism>
<dbReference type="RefSeq" id="XP_019016441.1">
    <property type="nucleotide sequence ID" value="XM_019160005.1"/>
</dbReference>